<dbReference type="HOGENOM" id="CLU_3381455_0_0_3"/>
<organism evidence="1 2">
    <name type="scientific">Crocosphaera subtropica (strain ATCC 51142 / BH68)</name>
    <name type="common">Cyanothece sp. (strain ATCC 51142)</name>
    <dbReference type="NCBI Taxonomy" id="43989"/>
    <lineage>
        <taxon>Bacteria</taxon>
        <taxon>Bacillati</taxon>
        <taxon>Cyanobacteriota</taxon>
        <taxon>Cyanophyceae</taxon>
        <taxon>Oscillatoriophycideae</taxon>
        <taxon>Chroococcales</taxon>
        <taxon>Aphanothecaceae</taxon>
        <taxon>Crocosphaera</taxon>
        <taxon>Crocosphaera subtropica</taxon>
    </lineage>
</organism>
<evidence type="ECO:0000313" key="1">
    <source>
        <dbReference type="EMBL" id="ACB49817.1"/>
    </source>
</evidence>
<dbReference type="KEGG" id="cyt:cce_0466"/>
<evidence type="ECO:0000313" key="2">
    <source>
        <dbReference type="Proteomes" id="UP000001203"/>
    </source>
</evidence>
<accession>B1WNH5</accession>
<reference evidence="1 2" key="1">
    <citation type="journal article" date="2008" name="Proc. Natl. Acad. Sci. U.S.A.">
        <title>The genome of Cyanothece 51142, a unicellular diazotrophic cyanobacterium important in the marine nitrogen cycle.</title>
        <authorList>
            <person name="Welsh E.A."/>
            <person name="Liberton M."/>
            <person name="Stoeckel J."/>
            <person name="Loh T."/>
            <person name="Elvitigala T."/>
            <person name="Wang C."/>
            <person name="Wollam A."/>
            <person name="Fulton R.S."/>
            <person name="Clifton S.W."/>
            <person name="Jacobs J.M."/>
            <person name="Aurora R."/>
            <person name="Ghosh B.K."/>
            <person name="Sherman L.A."/>
            <person name="Smith R.D."/>
            <person name="Wilson R.K."/>
            <person name="Pakrasi H.B."/>
        </authorList>
    </citation>
    <scope>NUCLEOTIDE SEQUENCE [LARGE SCALE GENOMIC DNA]</scope>
    <source>
        <strain evidence="2">ATCC 51142 / BH68</strain>
    </source>
</reference>
<sequence length="33" mass="3889">MGFFTLTLMFSPQNYPNFACFDCTLFRVIFQST</sequence>
<name>B1WNH5_CROS5</name>
<proteinExistence type="predicted"/>
<protein>
    <submittedName>
        <fullName evidence="1">Uncharacterized protein</fullName>
    </submittedName>
</protein>
<dbReference type="EMBL" id="CP000806">
    <property type="protein sequence ID" value="ACB49817.1"/>
    <property type="molecule type" value="Genomic_DNA"/>
</dbReference>
<gene>
    <name evidence="1" type="ordered locus">cce_0466</name>
</gene>
<dbReference type="Proteomes" id="UP000001203">
    <property type="component" value="Chromosome circular"/>
</dbReference>
<dbReference type="AlphaFoldDB" id="B1WNH5"/>
<keyword evidence="2" id="KW-1185">Reference proteome</keyword>